<name>A0ABP3EXP1_9ACTN</name>
<accession>A0ABP3EXP1</accession>
<evidence type="ECO:0000256" key="2">
    <source>
        <dbReference type="ARBA" id="ARBA00010735"/>
    </source>
</evidence>
<feature type="transmembrane region" description="Helical" evidence="8">
    <location>
        <begin position="116"/>
        <end position="140"/>
    </location>
</feature>
<feature type="transmembrane region" description="Helical" evidence="8">
    <location>
        <begin position="46"/>
        <end position="68"/>
    </location>
</feature>
<keyword evidence="10" id="KW-1185">Reference proteome</keyword>
<evidence type="ECO:0000256" key="1">
    <source>
        <dbReference type="ARBA" id="ARBA00004651"/>
    </source>
</evidence>
<feature type="transmembrane region" description="Helical" evidence="8">
    <location>
        <begin position="12"/>
        <end position="40"/>
    </location>
</feature>
<comment type="caution">
    <text evidence="9">The sequence shown here is derived from an EMBL/GenBank/DDBJ whole genome shotgun (WGS) entry which is preliminary data.</text>
</comment>
<protein>
    <submittedName>
        <fullName evidence="9">AzlC family ABC transporter permease</fullName>
    </submittedName>
</protein>
<evidence type="ECO:0000256" key="6">
    <source>
        <dbReference type="ARBA" id="ARBA00022989"/>
    </source>
</evidence>
<comment type="subcellular location">
    <subcellularLocation>
        <location evidence="1">Cell membrane</location>
        <topology evidence="1">Multi-pass membrane protein</topology>
    </subcellularLocation>
</comment>
<keyword evidence="4" id="KW-1003">Cell membrane</keyword>
<evidence type="ECO:0000256" key="5">
    <source>
        <dbReference type="ARBA" id="ARBA00022692"/>
    </source>
</evidence>
<gene>
    <name evidence="9" type="ORF">GCM10009539_84570</name>
</gene>
<organism evidence="9 10">
    <name type="scientific">Cryptosporangium japonicum</name>
    <dbReference type="NCBI Taxonomy" id="80872"/>
    <lineage>
        <taxon>Bacteria</taxon>
        <taxon>Bacillati</taxon>
        <taxon>Actinomycetota</taxon>
        <taxon>Actinomycetes</taxon>
        <taxon>Cryptosporangiales</taxon>
        <taxon>Cryptosporangiaceae</taxon>
        <taxon>Cryptosporangium</taxon>
    </lineage>
</organism>
<dbReference type="InterPro" id="IPR011606">
    <property type="entry name" value="Brnchd-chn_aa_trnsp_permease"/>
</dbReference>
<evidence type="ECO:0000256" key="4">
    <source>
        <dbReference type="ARBA" id="ARBA00022475"/>
    </source>
</evidence>
<comment type="similarity">
    <text evidence="2">Belongs to the AzlC family.</text>
</comment>
<dbReference type="Proteomes" id="UP001500967">
    <property type="component" value="Unassembled WGS sequence"/>
</dbReference>
<keyword evidence="6 8" id="KW-1133">Transmembrane helix</keyword>
<keyword evidence="3" id="KW-0813">Transport</keyword>
<dbReference type="PANTHER" id="PTHR34979:SF1">
    <property type="entry name" value="INNER MEMBRANE PROTEIN YGAZ"/>
    <property type="match status" value="1"/>
</dbReference>
<evidence type="ECO:0000256" key="3">
    <source>
        <dbReference type="ARBA" id="ARBA00022448"/>
    </source>
</evidence>
<keyword evidence="5 8" id="KW-0812">Transmembrane</keyword>
<evidence type="ECO:0000256" key="8">
    <source>
        <dbReference type="SAM" id="Phobius"/>
    </source>
</evidence>
<dbReference type="Pfam" id="PF03591">
    <property type="entry name" value="AzlC"/>
    <property type="match status" value="1"/>
</dbReference>
<reference evidence="10" key="1">
    <citation type="journal article" date="2019" name="Int. J. Syst. Evol. Microbiol.">
        <title>The Global Catalogue of Microorganisms (GCM) 10K type strain sequencing project: providing services to taxonomists for standard genome sequencing and annotation.</title>
        <authorList>
            <consortium name="The Broad Institute Genomics Platform"/>
            <consortium name="The Broad Institute Genome Sequencing Center for Infectious Disease"/>
            <person name="Wu L."/>
            <person name="Ma J."/>
        </authorList>
    </citation>
    <scope>NUCLEOTIDE SEQUENCE [LARGE SCALE GENOMIC DNA]</scope>
    <source>
        <strain evidence="10">JCM 10425</strain>
    </source>
</reference>
<dbReference type="EMBL" id="BAAAGX010000046">
    <property type="protein sequence ID" value="GAA0283580.1"/>
    <property type="molecule type" value="Genomic_DNA"/>
</dbReference>
<sequence>MRDAVAVGMATGAYGVAFGAAGVAAGFSVLQTCLSSLLVFTGASQFALVGVIGAGGGAAAAVGSALLLGARNALYGVRLSGVLGWTGWRRLVAAQGMIDESAAMALARPEPRAARLAFVSTATSVFVLWNLATLIGAVGATAVGDPAVLGLDAAAPAGFLALLAPRLREGGGVWRVAAAGAVIALLATPWLPPGVPVLLASFGVLVAVRTR</sequence>
<evidence type="ECO:0000313" key="10">
    <source>
        <dbReference type="Proteomes" id="UP001500967"/>
    </source>
</evidence>
<evidence type="ECO:0000256" key="7">
    <source>
        <dbReference type="ARBA" id="ARBA00023136"/>
    </source>
</evidence>
<evidence type="ECO:0000313" key="9">
    <source>
        <dbReference type="EMBL" id="GAA0283580.1"/>
    </source>
</evidence>
<dbReference type="PANTHER" id="PTHR34979">
    <property type="entry name" value="INNER MEMBRANE PROTEIN YGAZ"/>
    <property type="match status" value="1"/>
</dbReference>
<keyword evidence="7 8" id="KW-0472">Membrane</keyword>
<proteinExistence type="inferred from homology"/>